<dbReference type="STRING" id="67801.A0A1B0BBN8"/>
<dbReference type="EnsemblMetazoa" id="GPPI024985-RA">
    <property type="protein sequence ID" value="GPPI024985-PA"/>
    <property type="gene ID" value="GPPI024985"/>
</dbReference>
<comment type="similarity">
    <text evidence="4">Belongs to the DONSON family.</text>
</comment>
<dbReference type="InterPro" id="IPR024861">
    <property type="entry name" value="Donson"/>
</dbReference>
<keyword evidence="2" id="KW-0217">Developmental protein</keyword>
<dbReference type="EMBL" id="JXJN01011543">
    <property type="status" value="NOT_ANNOTATED_CDS"/>
    <property type="molecule type" value="Genomic_DNA"/>
</dbReference>
<name>A0A1B0BBN8_9MUSC</name>
<evidence type="ECO:0000256" key="5">
    <source>
        <dbReference type="SAM" id="MobiDB-lite"/>
    </source>
</evidence>
<evidence type="ECO:0000256" key="1">
    <source>
        <dbReference type="ARBA" id="ARBA00004123"/>
    </source>
</evidence>
<keyword evidence="7" id="KW-1185">Reference proteome</keyword>
<reference evidence="6" key="2">
    <citation type="submission" date="2020-05" db="UniProtKB">
        <authorList>
            <consortium name="EnsemblMetazoa"/>
        </authorList>
    </citation>
    <scope>IDENTIFICATION</scope>
    <source>
        <strain evidence="6">IAEA</strain>
    </source>
</reference>
<dbReference type="VEuPathDB" id="VectorBase:GPPI024985"/>
<sequence>MKIRSNGLRQSLRQEGIEFSLPLKLDKTCSQLKPDSSDSAQLEESRYSANSEEKEEEWLESLEVDVIEIRKIQSTHERKMRAQEMSEEFSDNSLMLIERAECQGFFSFLLNAKSTIGTVGRLAGVTPSLLAPIGFPKATKQYLNTRSSKVRMDGIDYYNIEVKGVTLTSFLPYICQLLGETKERSNTILASSSEVRGVLSTIIESIYLQRL</sequence>
<feature type="region of interest" description="Disordered" evidence="5">
    <location>
        <begin position="30"/>
        <end position="50"/>
    </location>
</feature>
<evidence type="ECO:0000256" key="3">
    <source>
        <dbReference type="ARBA" id="ARBA00023242"/>
    </source>
</evidence>
<proteinExistence type="inferred from homology"/>
<protein>
    <submittedName>
        <fullName evidence="6">Uncharacterized protein</fullName>
    </submittedName>
</protein>
<dbReference type="PANTHER" id="PTHR12972:SF0">
    <property type="entry name" value="PROTEIN DOWNSTREAM NEIGHBOR OF SON"/>
    <property type="match status" value="1"/>
</dbReference>
<dbReference type="Proteomes" id="UP000092460">
    <property type="component" value="Unassembled WGS sequence"/>
</dbReference>
<dbReference type="PANTHER" id="PTHR12972">
    <property type="entry name" value="DOWNSTREAM NEIGHBOR OF SON"/>
    <property type="match status" value="1"/>
</dbReference>
<comment type="subcellular location">
    <subcellularLocation>
        <location evidence="1">Nucleus</location>
    </subcellularLocation>
</comment>
<evidence type="ECO:0000256" key="2">
    <source>
        <dbReference type="ARBA" id="ARBA00022473"/>
    </source>
</evidence>
<dbReference type="GO" id="GO:0005634">
    <property type="term" value="C:nucleus"/>
    <property type="evidence" value="ECO:0007669"/>
    <property type="project" value="UniProtKB-SubCell"/>
</dbReference>
<reference evidence="7" key="1">
    <citation type="submission" date="2015-01" db="EMBL/GenBank/DDBJ databases">
        <authorList>
            <person name="Aksoy S."/>
            <person name="Warren W."/>
            <person name="Wilson R.K."/>
        </authorList>
    </citation>
    <scope>NUCLEOTIDE SEQUENCE [LARGE SCALE GENOMIC DNA]</scope>
    <source>
        <strain evidence="7">IAEA</strain>
    </source>
</reference>
<evidence type="ECO:0000313" key="6">
    <source>
        <dbReference type="EnsemblMetazoa" id="GPPI024985-PA"/>
    </source>
</evidence>
<organism evidence="6 7">
    <name type="scientific">Glossina palpalis gambiensis</name>
    <dbReference type="NCBI Taxonomy" id="67801"/>
    <lineage>
        <taxon>Eukaryota</taxon>
        <taxon>Metazoa</taxon>
        <taxon>Ecdysozoa</taxon>
        <taxon>Arthropoda</taxon>
        <taxon>Hexapoda</taxon>
        <taxon>Insecta</taxon>
        <taxon>Pterygota</taxon>
        <taxon>Neoptera</taxon>
        <taxon>Endopterygota</taxon>
        <taxon>Diptera</taxon>
        <taxon>Brachycera</taxon>
        <taxon>Muscomorpha</taxon>
        <taxon>Hippoboscoidea</taxon>
        <taxon>Glossinidae</taxon>
        <taxon>Glossina</taxon>
    </lineage>
</organism>
<dbReference type="AlphaFoldDB" id="A0A1B0BBN8"/>
<keyword evidence="3" id="KW-0539">Nucleus</keyword>
<dbReference type="GO" id="GO:0033260">
    <property type="term" value="P:nuclear DNA replication"/>
    <property type="evidence" value="ECO:0007669"/>
    <property type="project" value="TreeGrafter"/>
</dbReference>
<evidence type="ECO:0000313" key="7">
    <source>
        <dbReference type="Proteomes" id="UP000092460"/>
    </source>
</evidence>
<evidence type="ECO:0000256" key="4">
    <source>
        <dbReference type="ARBA" id="ARBA00025806"/>
    </source>
</evidence>
<accession>A0A1B0BBN8</accession>